<dbReference type="SUPFAM" id="SSF89550">
    <property type="entry name" value="PHP domain-like"/>
    <property type="match status" value="1"/>
</dbReference>
<dbReference type="InterPro" id="IPR016195">
    <property type="entry name" value="Pol/histidinol_Pase-like"/>
</dbReference>
<dbReference type="InterPro" id="IPR052018">
    <property type="entry name" value="PHP_domain"/>
</dbReference>
<accession>A0A5C5YEW9</accession>
<protein>
    <submittedName>
        <fullName evidence="3">PHP domain protein</fullName>
    </submittedName>
</protein>
<feature type="signal peptide" evidence="2">
    <location>
        <begin position="1"/>
        <end position="24"/>
    </location>
</feature>
<gene>
    <name evidence="3" type="ORF">Pla123a_39410</name>
</gene>
<dbReference type="GO" id="GO:0035312">
    <property type="term" value="F:5'-3' DNA exonuclease activity"/>
    <property type="evidence" value="ECO:0007669"/>
    <property type="project" value="TreeGrafter"/>
</dbReference>
<dbReference type="PANTHER" id="PTHR42924:SF11">
    <property type="entry name" value="POLYMERASE_HISTIDINOL PHOSPHATASE N-TERMINAL DOMAIN-CONTAINING PROTEIN"/>
    <property type="match status" value="1"/>
</dbReference>
<dbReference type="Proteomes" id="UP000318478">
    <property type="component" value="Unassembled WGS sequence"/>
</dbReference>
<evidence type="ECO:0000313" key="4">
    <source>
        <dbReference type="Proteomes" id="UP000318478"/>
    </source>
</evidence>
<evidence type="ECO:0000313" key="3">
    <source>
        <dbReference type="EMBL" id="TWT73604.1"/>
    </source>
</evidence>
<evidence type="ECO:0000256" key="2">
    <source>
        <dbReference type="SAM" id="SignalP"/>
    </source>
</evidence>
<dbReference type="OrthoDB" id="9804333at2"/>
<dbReference type="AlphaFoldDB" id="A0A5C5YEW9"/>
<organism evidence="3 4">
    <name type="scientific">Posidoniimonas polymericola</name>
    <dbReference type="NCBI Taxonomy" id="2528002"/>
    <lineage>
        <taxon>Bacteria</taxon>
        <taxon>Pseudomonadati</taxon>
        <taxon>Planctomycetota</taxon>
        <taxon>Planctomycetia</taxon>
        <taxon>Pirellulales</taxon>
        <taxon>Lacipirellulaceae</taxon>
        <taxon>Posidoniimonas</taxon>
    </lineage>
</organism>
<dbReference type="PANTHER" id="PTHR42924">
    <property type="entry name" value="EXONUCLEASE"/>
    <property type="match status" value="1"/>
</dbReference>
<dbReference type="EMBL" id="SJPO01000010">
    <property type="protein sequence ID" value="TWT73604.1"/>
    <property type="molecule type" value="Genomic_DNA"/>
</dbReference>
<sequence length="431" mass="48784" precursor="true">MKTTLAFVLFLPRFLLASASLAFAAESEPRADHDRQWRRGNVHTHSHWSDGDDYLESIAAWYREHEYDFLVFTDHNVLADKDRWVRVDKTKGGREAYDKLKAQFPDWIDERGDGDALEVRLRRFDEVAKRMNQAGEFLLIPGEEISDAFERAPIHMNVSNVKERIEPQHGRDVFDTIQRNVRAAQEQRERTGQTMMIHLNHPNFGYAVTAEDLMRVQGERFFEVFNGHPGVHNHGDHTHAGVEQIWDIILAHRLAVFDLPLMYGLAVDDGHSYHGLPNRQSNPGRGWVMVLCDKLEAGSLIESMERGDFYASSGVRLESVACDDAGMTITVAPEPGENYTIEFIGTRQGTDLTGQPVLDDRGEPLRATRIYSDKVGEVLAKSIGEQASYAFQGDELYVRARVTSSQKHPNPSEEGDFKQAWVQPVLGPGVE</sequence>
<dbReference type="Gene3D" id="3.20.20.140">
    <property type="entry name" value="Metal-dependent hydrolases"/>
    <property type="match status" value="1"/>
</dbReference>
<comment type="caution">
    <text evidence="3">The sequence shown here is derived from an EMBL/GenBank/DDBJ whole genome shotgun (WGS) entry which is preliminary data.</text>
</comment>
<keyword evidence="2" id="KW-0732">Signal</keyword>
<proteinExistence type="predicted"/>
<dbReference type="RefSeq" id="WP_146590084.1">
    <property type="nucleotide sequence ID" value="NZ_SJPO01000010.1"/>
</dbReference>
<reference evidence="3 4" key="1">
    <citation type="submission" date="2019-02" db="EMBL/GenBank/DDBJ databases">
        <title>Deep-cultivation of Planctomycetes and their phenomic and genomic characterization uncovers novel biology.</title>
        <authorList>
            <person name="Wiegand S."/>
            <person name="Jogler M."/>
            <person name="Boedeker C."/>
            <person name="Pinto D."/>
            <person name="Vollmers J."/>
            <person name="Rivas-Marin E."/>
            <person name="Kohn T."/>
            <person name="Peeters S.H."/>
            <person name="Heuer A."/>
            <person name="Rast P."/>
            <person name="Oberbeckmann S."/>
            <person name="Bunk B."/>
            <person name="Jeske O."/>
            <person name="Meyerdierks A."/>
            <person name="Storesund J.E."/>
            <person name="Kallscheuer N."/>
            <person name="Luecker S."/>
            <person name="Lage O.M."/>
            <person name="Pohl T."/>
            <person name="Merkel B.J."/>
            <person name="Hornburger P."/>
            <person name="Mueller R.-W."/>
            <person name="Bruemmer F."/>
            <person name="Labrenz M."/>
            <person name="Spormann A.M."/>
            <person name="Op Den Camp H."/>
            <person name="Overmann J."/>
            <person name="Amann R."/>
            <person name="Jetten M.S.M."/>
            <person name="Mascher T."/>
            <person name="Medema M.H."/>
            <person name="Devos D.P."/>
            <person name="Kaster A.-K."/>
            <person name="Ovreas L."/>
            <person name="Rohde M."/>
            <person name="Galperin M.Y."/>
            <person name="Jogler C."/>
        </authorList>
    </citation>
    <scope>NUCLEOTIDE SEQUENCE [LARGE SCALE GENOMIC DNA]</scope>
    <source>
        <strain evidence="3 4">Pla123a</strain>
    </source>
</reference>
<keyword evidence="4" id="KW-1185">Reference proteome</keyword>
<feature type="chain" id="PRO_5022865955" evidence="2">
    <location>
        <begin position="25"/>
        <end position="431"/>
    </location>
</feature>
<dbReference type="GO" id="GO:0004534">
    <property type="term" value="F:5'-3' RNA exonuclease activity"/>
    <property type="evidence" value="ECO:0007669"/>
    <property type="project" value="TreeGrafter"/>
</dbReference>
<evidence type="ECO:0000256" key="1">
    <source>
        <dbReference type="SAM" id="MobiDB-lite"/>
    </source>
</evidence>
<feature type="region of interest" description="Disordered" evidence="1">
    <location>
        <begin position="402"/>
        <end position="431"/>
    </location>
</feature>
<name>A0A5C5YEW9_9BACT</name>